<evidence type="ECO:0000256" key="1">
    <source>
        <dbReference type="SAM" id="MobiDB-lite"/>
    </source>
</evidence>
<name>A0A6J4I9D0_9ACTN</name>
<feature type="region of interest" description="Disordered" evidence="1">
    <location>
        <begin position="1"/>
        <end position="324"/>
    </location>
</feature>
<feature type="compositionally biased region" description="Basic and acidic residues" evidence="1">
    <location>
        <begin position="274"/>
        <end position="288"/>
    </location>
</feature>
<feature type="compositionally biased region" description="Basic and acidic residues" evidence="1">
    <location>
        <begin position="117"/>
        <end position="165"/>
    </location>
</feature>
<feature type="non-terminal residue" evidence="2">
    <location>
        <position position="324"/>
    </location>
</feature>
<feature type="compositionally biased region" description="Low complexity" evidence="1">
    <location>
        <begin position="107"/>
        <end position="116"/>
    </location>
</feature>
<proteinExistence type="predicted"/>
<feature type="compositionally biased region" description="Basic and acidic residues" evidence="1">
    <location>
        <begin position="18"/>
        <end position="37"/>
    </location>
</feature>
<sequence length="324" mass="35080">GVHPPRPYRAARLAAGPRHHELRSGDRRADLARDHGPRARARHQLLRHRQRLRLGREPRPHRGDRRQLVRLRRRPPGQDRHRDQDVRQHGRRLAQQRQAVRAEHPPGLRGLAAAAADRPHRPLPDAPRRPGHPVGRDLAGDGHPRRPGQDPLRRLVELRRLEHRPGQRGRRPAQLPRPGRRAVDLQPAGPRGRAGGAAGRGGVRAGRHPVEPAAGRPARRRAAQGAGGQPADQRPGPGAGRGAPRGARRVRGPVRGARPRAGGRGAGLAADPPGGDRPDHRAAHDGAARRGPARARADAGGQGAVPAGRDLPGLPDRPRALRLV</sequence>
<organism evidence="2">
    <name type="scientific">uncultured Mycobacteriales bacterium</name>
    <dbReference type="NCBI Taxonomy" id="581187"/>
    <lineage>
        <taxon>Bacteria</taxon>
        <taxon>Bacillati</taxon>
        <taxon>Actinomycetota</taxon>
        <taxon>Actinomycetes</taxon>
        <taxon>Mycobacteriales</taxon>
        <taxon>environmental samples</taxon>
    </lineage>
</organism>
<dbReference type="EMBL" id="CADCTP010000150">
    <property type="protein sequence ID" value="CAA9245040.1"/>
    <property type="molecule type" value="Genomic_DNA"/>
</dbReference>
<gene>
    <name evidence="2" type="ORF">AVDCRST_MAG41-1633</name>
</gene>
<accession>A0A6J4I9D0</accession>
<feature type="compositionally biased region" description="Basic residues" evidence="1">
    <location>
        <begin position="38"/>
        <end position="53"/>
    </location>
</feature>
<feature type="compositionally biased region" description="Basic and acidic residues" evidence="1">
    <location>
        <begin position="54"/>
        <end position="67"/>
    </location>
</feature>
<reference evidence="2" key="1">
    <citation type="submission" date="2020-02" db="EMBL/GenBank/DDBJ databases">
        <authorList>
            <person name="Meier V. D."/>
        </authorList>
    </citation>
    <scope>NUCLEOTIDE SEQUENCE</scope>
    <source>
        <strain evidence="2">AVDCRST_MAG41</strain>
    </source>
</reference>
<feature type="non-terminal residue" evidence="2">
    <location>
        <position position="1"/>
    </location>
</feature>
<feature type="compositionally biased region" description="Basic and acidic residues" evidence="1">
    <location>
        <begin position="76"/>
        <end position="88"/>
    </location>
</feature>
<protein>
    <submittedName>
        <fullName evidence="2">Uncharacterized oxidoreductase YrpG</fullName>
    </submittedName>
</protein>
<feature type="compositionally biased region" description="Gly residues" evidence="1">
    <location>
        <begin position="192"/>
        <end position="204"/>
    </location>
</feature>
<evidence type="ECO:0000313" key="2">
    <source>
        <dbReference type="EMBL" id="CAA9245040.1"/>
    </source>
</evidence>
<dbReference type="AlphaFoldDB" id="A0A6J4I9D0"/>